<dbReference type="AlphaFoldDB" id="A0A1L3I051"/>
<dbReference type="KEGG" id="php:PhaeoP97_00043"/>
<dbReference type="InterPro" id="IPR015392">
    <property type="entry name" value="TehB/YeaR-like_dom"/>
</dbReference>
<feature type="domain" description="TehB/YeaR-like" evidence="1">
    <location>
        <begin position="14"/>
        <end position="85"/>
    </location>
</feature>
<dbReference type="Pfam" id="PF09313">
    <property type="entry name" value="TehB-like"/>
    <property type="match status" value="1"/>
</dbReference>
<name>A0A1L3I051_9RHOB</name>
<evidence type="ECO:0000313" key="2">
    <source>
        <dbReference type="EMBL" id="APG45501.1"/>
    </source>
</evidence>
<dbReference type="OrthoDB" id="7282222at2"/>
<dbReference type="InterPro" id="IPR014710">
    <property type="entry name" value="RmlC-like_jellyroll"/>
</dbReference>
<protein>
    <recommendedName>
        <fullName evidence="1">TehB/YeaR-like domain-containing protein</fullName>
    </recommendedName>
</protein>
<dbReference type="RefSeq" id="WP_072503353.1">
    <property type="nucleotide sequence ID" value="NZ_CP016364.1"/>
</dbReference>
<dbReference type="Proteomes" id="UP000183859">
    <property type="component" value="Chromosome"/>
</dbReference>
<accession>A0A1L3I051</accession>
<reference evidence="3" key="1">
    <citation type="submission" date="2016-07" db="EMBL/GenBank/DDBJ databases">
        <title>Phaeobacter portensis sp. nov., a tropodithietic acid producing bacterium isolated from a German harbor.</title>
        <authorList>
            <person name="Freese H.M."/>
            <person name="Bunk B."/>
            <person name="Breider S."/>
            <person name="Brinkhoff T."/>
        </authorList>
    </citation>
    <scope>NUCLEOTIDE SEQUENCE [LARGE SCALE GENOMIC DNA]</scope>
    <source>
        <strain evidence="3">P97</strain>
    </source>
</reference>
<evidence type="ECO:0000313" key="3">
    <source>
        <dbReference type="Proteomes" id="UP000183859"/>
    </source>
</evidence>
<evidence type="ECO:0000259" key="1">
    <source>
        <dbReference type="Pfam" id="PF09313"/>
    </source>
</evidence>
<gene>
    <name evidence="2" type="ORF">PhaeoP97_00043</name>
</gene>
<proteinExistence type="predicted"/>
<organism evidence="2 3">
    <name type="scientific">Phaeobacter porticola</name>
    <dbReference type="NCBI Taxonomy" id="1844006"/>
    <lineage>
        <taxon>Bacteria</taxon>
        <taxon>Pseudomonadati</taxon>
        <taxon>Pseudomonadota</taxon>
        <taxon>Alphaproteobacteria</taxon>
        <taxon>Rhodobacterales</taxon>
        <taxon>Roseobacteraceae</taxon>
        <taxon>Phaeobacter</taxon>
    </lineage>
</organism>
<dbReference type="STRING" id="1844006.PhaeoP97_00043"/>
<dbReference type="SUPFAM" id="SSF51197">
    <property type="entry name" value="Clavaminate synthase-like"/>
    <property type="match status" value="1"/>
</dbReference>
<dbReference type="Gene3D" id="2.60.120.10">
    <property type="entry name" value="Jelly Rolls"/>
    <property type="match status" value="1"/>
</dbReference>
<dbReference type="EMBL" id="CP016364">
    <property type="protein sequence ID" value="APG45501.1"/>
    <property type="molecule type" value="Genomic_DNA"/>
</dbReference>
<sequence length="96" mass="10590">MAEALPKGAVHYATSRFTQDTLPEKLRKDHSTKAGVWGQLAVQSGRLLFRREDKAEVIVEAGGTAIFAPQEIHSVEALGAVEFEVRFHRQEVSDAT</sequence>
<keyword evidence="3" id="KW-1185">Reference proteome</keyword>